<feature type="non-terminal residue" evidence="1">
    <location>
        <position position="152"/>
    </location>
</feature>
<dbReference type="STRING" id="6337.A0A0V0WYA9"/>
<dbReference type="AlphaFoldDB" id="A0A0V0WYA9"/>
<dbReference type="Proteomes" id="UP000054815">
    <property type="component" value="Unassembled WGS sequence"/>
</dbReference>
<evidence type="ECO:0000313" key="1">
    <source>
        <dbReference type="EMBL" id="KRX80665.1"/>
    </source>
</evidence>
<dbReference type="EMBL" id="JYDU01000805">
    <property type="protein sequence ID" value="KRX80665.1"/>
    <property type="molecule type" value="Genomic_DNA"/>
</dbReference>
<reference evidence="1 2" key="1">
    <citation type="submission" date="2015-01" db="EMBL/GenBank/DDBJ databases">
        <title>Evolution of Trichinella species and genotypes.</title>
        <authorList>
            <person name="Korhonen P.K."/>
            <person name="Edoardo P."/>
            <person name="Giuseppe L.R."/>
            <person name="Gasser R.B."/>
        </authorList>
    </citation>
    <scope>NUCLEOTIDE SEQUENCE [LARGE SCALE GENOMIC DNA]</scope>
    <source>
        <strain evidence="1">ISS141</strain>
    </source>
</reference>
<proteinExistence type="predicted"/>
<name>A0A0V0WYA9_TRIPS</name>
<evidence type="ECO:0000313" key="2">
    <source>
        <dbReference type="Proteomes" id="UP000054815"/>
    </source>
</evidence>
<organism evidence="1 2">
    <name type="scientific">Trichinella pseudospiralis</name>
    <name type="common">Parasitic roundworm</name>
    <dbReference type="NCBI Taxonomy" id="6337"/>
    <lineage>
        <taxon>Eukaryota</taxon>
        <taxon>Metazoa</taxon>
        <taxon>Ecdysozoa</taxon>
        <taxon>Nematoda</taxon>
        <taxon>Enoplea</taxon>
        <taxon>Dorylaimia</taxon>
        <taxon>Trichinellida</taxon>
        <taxon>Trichinellidae</taxon>
        <taxon>Trichinella</taxon>
    </lineage>
</organism>
<accession>A0A0V0WYA9</accession>
<gene>
    <name evidence="1" type="ORF">T4E_10511</name>
</gene>
<comment type="caution">
    <text evidence="1">The sequence shown here is derived from an EMBL/GenBank/DDBJ whole genome shotgun (WGS) entry which is preliminary data.</text>
</comment>
<sequence>MLPVSSAELQLGLVFYHHSSFSWSDRVVVGIRPKHWSKQSQQDTLVVRLKCIVKGAFDAVHNYENVRNLGTVRLVRGCSRTLTEKDFSAQMEKDSRTRYKVIKHSTNARLICSGVLASRFSWADLQNGSLSLHSTGSLDNDSVLIVAMEELL</sequence>
<protein>
    <submittedName>
        <fullName evidence="1">Uncharacterized protein</fullName>
    </submittedName>
</protein>